<proteinExistence type="predicted"/>
<accession>A0A0A9BPC5</accession>
<reference evidence="1" key="2">
    <citation type="journal article" date="2015" name="Data Brief">
        <title>Shoot transcriptome of the giant reed, Arundo donax.</title>
        <authorList>
            <person name="Barrero R.A."/>
            <person name="Guerrero F.D."/>
            <person name="Moolhuijzen P."/>
            <person name="Goolsby J.A."/>
            <person name="Tidwell J."/>
            <person name="Bellgard S.E."/>
            <person name="Bellgard M.I."/>
        </authorList>
    </citation>
    <scope>NUCLEOTIDE SEQUENCE</scope>
    <source>
        <tissue evidence="1">Shoot tissue taken approximately 20 cm above the soil surface</tissue>
    </source>
</reference>
<name>A0A0A9BPC5_ARUDO</name>
<organism evidence="1">
    <name type="scientific">Arundo donax</name>
    <name type="common">Giant reed</name>
    <name type="synonym">Donax arundinaceus</name>
    <dbReference type="NCBI Taxonomy" id="35708"/>
    <lineage>
        <taxon>Eukaryota</taxon>
        <taxon>Viridiplantae</taxon>
        <taxon>Streptophyta</taxon>
        <taxon>Embryophyta</taxon>
        <taxon>Tracheophyta</taxon>
        <taxon>Spermatophyta</taxon>
        <taxon>Magnoliopsida</taxon>
        <taxon>Liliopsida</taxon>
        <taxon>Poales</taxon>
        <taxon>Poaceae</taxon>
        <taxon>PACMAD clade</taxon>
        <taxon>Arundinoideae</taxon>
        <taxon>Arundineae</taxon>
        <taxon>Arundo</taxon>
    </lineage>
</organism>
<sequence>MVFAALPFGDCISLGLPFYILFPPRGREWCTAVTMLTICIPIGIIRTI</sequence>
<dbReference type="AlphaFoldDB" id="A0A0A9BPC5"/>
<reference evidence="1" key="1">
    <citation type="submission" date="2014-09" db="EMBL/GenBank/DDBJ databases">
        <authorList>
            <person name="Magalhaes I.L.F."/>
            <person name="Oliveira U."/>
            <person name="Santos F.R."/>
            <person name="Vidigal T.H.D.A."/>
            <person name="Brescovit A.D."/>
            <person name="Santos A.J."/>
        </authorList>
    </citation>
    <scope>NUCLEOTIDE SEQUENCE</scope>
    <source>
        <tissue evidence="1">Shoot tissue taken approximately 20 cm above the soil surface</tissue>
    </source>
</reference>
<protein>
    <submittedName>
        <fullName evidence="1">Uncharacterized protein</fullName>
    </submittedName>
</protein>
<evidence type="ECO:0000313" key="1">
    <source>
        <dbReference type="EMBL" id="JAD65819.1"/>
    </source>
</evidence>
<dbReference type="EMBL" id="GBRH01232076">
    <property type="protein sequence ID" value="JAD65819.1"/>
    <property type="molecule type" value="Transcribed_RNA"/>
</dbReference>